<dbReference type="AlphaFoldDB" id="A0A8J3LGZ6"/>
<comment type="caution">
    <text evidence="1">The sequence shown here is derived from an EMBL/GenBank/DDBJ whole genome shotgun (WGS) entry which is preliminary data.</text>
</comment>
<name>A0A8J3LGZ6_9ACTN</name>
<dbReference type="Gene3D" id="3.40.50.1000">
    <property type="entry name" value="HAD superfamily/HAD-like"/>
    <property type="match status" value="1"/>
</dbReference>
<dbReference type="SUPFAM" id="SSF56784">
    <property type="entry name" value="HAD-like"/>
    <property type="match status" value="1"/>
</dbReference>
<evidence type="ECO:0000313" key="2">
    <source>
        <dbReference type="Proteomes" id="UP000660339"/>
    </source>
</evidence>
<gene>
    <name evidence="1" type="ORF">Cme02nite_26370</name>
</gene>
<accession>A0A8J3LGZ6</accession>
<sequence>MSALDKLGEPASAAVLVGDSRTDMEVSVATGVLGIGFANKQGKSEVLRSAGAAVIVAGPDGMALLVDAMGLIH</sequence>
<evidence type="ECO:0000313" key="1">
    <source>
        <dbReference type="EMBL" id="GIG14305.1"/>
    </source>
</evidence>
<dbReference type="InterPro" id="IPR036412">
    <property type="entry name" value="HAD-like_sf"/>
</dbReference>
<proteinExistence type="predicted"/>
<protein>
    <recommendedName>
        <fullName evidence="3">Phosphoglycolate phosphatase</fullName>
    </recommendedName>
</protein>
<reference evidence="1" key="1">
    <citation type="submission" date="2021-01" db="EMBL/GenBank/DDBJ databases">
        <title>Whole genome shotgun sequence of Catellatospora methionotrophica NBRC 14553.</title>
        <authorList>
            <person name="Komaki H."/>
            <person name="Tamura T."/>
        </authorList>
    </citation>
    <scope>NUCLEOTIDE SEQUENCE</scope>
    <source>
        <strain evidence="1">NBRC 14553</strain>
    </source>
</reference>
<evidence type="ECO:0008006" key="3">
    <source>
        <dbReference type="Google" id="ProtNLM"/>
    </source>
</evidence>
<keyword evidence="2" id="KW-1185">Reference proteome</keyword>
<dbReference type="InterPro" id="IPR023214">
    <property type="entry name" value="HAD_sf"/>
</dbReference>
<organism evidence="1 2">
    <name type="scientific">Catellatospora methionotrophica</name>
    <dbReference type="NCBI Taxonomy" id="121620"/>
    <lineage>
        <taxon>Bacteria</taxon>
        <taxon>Bacillati</taxon>
        <taxon>Actinomycetota</taxon>
        <taxon>Actinomycetes</taxon>
        <taxon>Micromonosporales</taxon>
        <taxon>Micromonosporaceae</taxon>
        <taxon>Catellatospora</taxon>
    </lineage>
</organism>
<dbReference type="EMBL" id="BONJ01000010">
    <property type="protein sequence ID" value="GIG14305.1"/>
    <property type="molecule type" value="Genomic_DNA"/>
</dbReference>
<dbReference type="Proteomes" id="UP000660339">
    <property type="component" value="Unassembled WGS sequence"/>
</dbReference>